<dbReference type="VEuPathDB" id="FungiDB:RhiirA1_482943"/>
<evidence type="ECO:0000313" key="2">
    <source>
        <dbReference type="Proteomes" id="UP000233469"/>
    </source>
</evidence>
<dbReference type="Proteomes" id="UP000233469">
    <property type="component" value="Unassembled WGS sequence"/>
</dbReference>
<comment type="caution">
    <text evidence="1">The sequence shown here is derived from an EMBL/GenBank/DDBJ whole genome shotgun (WGS) entry which is preliminary data.</text>
</comment>
<accession>A0A2N1M601</accession>
<proteinExistence type="predicted"/>
<reference evidence="1 2" key="1">
    <citation type="submission" date="2016-04" db="EMBL/GenBank/DDBJ databases">
        <title>Genome analyses suggest a sexual origin of heterokaryosis in a supposedly ancient asexual fungus.</title>
        <authorList>
            <person name="Ropars J."/>
            <person name="Sedzielewska K."/>
            <person name="Noel J."/>
            <person name="Charron P."/>
            <person name="Farinelli L."/>
            <person name="Marton T."/>
            <person name="Kruger M."/>
            <person name="Pelin A."/>
            <person name="Brachmann A."/>
            <person name="Corradi N."/>
        </authorList>
    </citation>
    <scope>NUCLEOTIDE SEQUENCE [LARGE SCALE GENOMIC DNA]</scope>
    <source>
        <strain evidence="1 2">C2</strain>
    </source>
</reference>
<dbReference type="VEuPathDB" id="FungiDB:FUN_015582"/>
<gene>
    <name evidence="1" type="ORF">RhiirC2_798734</name>
</gene>
<reference evidence="1 2" key="2">
    <citation type="submission" date="2017-10" db="EMBL/GenBank/DDBJ databases">
        <title>Extensive intraspecific genome diversity in a model arbuscular mycorrhizal fungus.</title>
        <authorList>
            <person name="Chen E.C.H."/>
            <person name="Morin E."/>
            <person name="Baudet D."/>
            <person name="Noel J."/>
            <person name="Ndikumana S."/>
            <person name="Charron P."/>
            <person name="St-Onge C."/>
            <person name="Giorgi J."/>
            <person name="Grigoriev I.V."/>
            <person name="Roux C."/>
            <person name="Martin F.M."/>
            <person name="Corradi N."/>
        </authorList>
    </citation>
    <scope>NUCLEOTIDE SEQUENCE [LARGE SCALE GENOMIC DNA]</scope>
    <source>
        <strain evidence="1 2">C2</strain>
    </source>
</reference>
<protein>
    <submittedName>
        <fullName evidence="1">Uncharacterized protein</fullName>
    </submittedName>
</protein>
<evidence type="ECO:0000313" key="1">
    <source>
        <dbReference type="EMBL" id="PKK57063.1"/>
    </source>
</evidence>
<dbReference type="AlphaFoldDB" id="A0A2N1M601"/>
<dbReference type="EMBL" id="LLXL01004788">
    <property type="protein sequence ID" value="PKK57063.1"/>
    <property type="molecule type" value="Genomic_DNA"/>
</dbReference>
<name>A0A2N1M601_9GLOM</name>
<dbReference type="VEuPathDB" id="FungiDB:RhiirFUN_000180"/>
<organism evidence="1 2">
    <name type="scientific">Rhizophagus irregularis</name>
    <dbReference type="NCBI Taxonomy" id="588596"/>
    <lineage>
        <taxon>Eukaryota</taxon>
        <taxon>Fungi</taxon>
        <taxon>Fungi incertae sedis</taxon>
        <taxon>Mucoromycota</taxon>
        <taxon>Glomeromycotina</taxon>
        <taxon>Glomeromycetes</taxon>
        <taxon>Glomerales</taxon>
        <taxon>Glomeraceae</taxon>
        <taxon>Rhizophagus</taxon>
    </lineage>
</organism>
<sequence>MGETNDHLWNCPQVLSIITPIFTTFYEKYKTLITSESNSLYALYSDHITRNPIFKWIKKPPNQIKDIPQLHSLLLNFVPSDLTYPFKAAKINKQTTKNILLKFLFELHHDLYDKIWRYRSLQWKQLKKSLNLSKKSFTDYYRNFHQNNQSNSSTHITPSPRNDQGYHCPLNDTRRLIDNNNLWIYLMSSNFKHNLPWLLSLNEDLSRFSSFIYI</sequence>